<comment type="caution">
    <text evidence="1">The sequence shown here is derived from an EMBL/GenBank/DDBJ whole genome shotgun (WGS) entry which is preliminary data.</text>
</comment>
<dbReference type="AlphaFoldDB" id="A0A392QHS7"/>
<protein>
    <submittedName>
        <fullName evidence="1">Uncharacterized protein</fullName>
    </submittedName>
</protein>
<proteinExistence type="predicted"/>
<evidence type="ECO:0000313" key="1">
    <source>
        <dbReference type="EMBL" id="MCI23290.1"/>
    </source>
</evidence>
<feature type="non-terminal residue" evidence="1">
    <location>
        <position position="1"/>
    </location>
</feature>
<accession>A0A392QHS7</accession>
<dbReference type="EMBL" id="LXQA010135198">
    <property type="protein sequence ID" value="MCI23290.1"/>
    <property type="molecule type" value="Genomic_DNA"/>
</dbReference>
<name>A0A392QHS7_9FABA</name>
<evidence type="ECO:0000313" key="2">
    <source>
        <dbReference type="Proteomes" id="UP000265520"/>
    </source>
</evidence>
<sequence length="57" mass="6538">FNLIIISFDFYDLSGKPFNILMQDSINPSGRCLNHVMVEPLSVRTNSLHFTAPRALW</sequence>
<dbReference type="Proteomes" id="UP000265520">
    <property type="component" value="Unassembled WGS sequence"/>
</dbReference>
<organism evidence="1 2">
    <name type="scientific">Trifolium medium</name>
    <dbReference type="NCBI Taxonomy" id="97028"/>
    <lineage>
        <taxon>Eukaryota</taxon>
        <taxon>Viridiplantae</taxon>
        <taxon>Streptophyta</taxon>
        <taxon>Embryophyta</taxon>
        <taxon>Tracheophyta</taxon>
        <taxon>Spermatophyta</taxon>
        <taxon>Magnoliopsida</taxon>
        <taxon>eudicotyledons</taxon>
        <taxon>Gunneridae</taxon>
        <taxon>Pentapetalae</taxon>
        <taxon>rosids</taxon>
        <taxon>fabids</taxon>
        <taxon>Fabales</taxon>
        <taxon>Fabaceae</taxon>
        <taxon>Papilionoideae</taxon>
        <taxon>50 kb inversion clade</taxon>
        <taxon>NPAAA clade</taxon>
        <taxon>Hologalegina</taxon>
        <taxon>IRL clade</taxon>
        <taxon>Trifolieae</taxon>
        <taxon>Trifolium</taxon>
    </lineage>
</organism>
<reference evidence="1 2" key="1">
    <citation type="journal article" date="2018" name="Front. Plant Sci.">
        <title>Red Clover (Trifolium pratense) and Zigzag Clover (T. medium) - A Picture of Genomic Similarities and Differences.</title>
        <authorList>
            <person name="Dluhosova J."/>
            <person name="Istvanek J."/>
            <person name="Nedelnik J."/>
            <person name="Repkova J."/>
        </authorList>
    </citation>
    <scope>NUCLEOTIDE SEQUENCE [LARGE SCALE GENOMIC DNA]</scope>
    <source>
        <strain evidence="2">cv. 10/8</strain>
        <tissue evidence="1">Leaf</tissue>
    </source>
</reference>
<keyword evidence="2" id="KW-1185">Reference proteome</keyword>